<dbReference type="RefSeq" id="WP_108853978.1">
    <property type="nucleotide sequence ID" value="NZ_OMOQ01000002.1"/>
</dbReference>
<gene>
    <name evidence="2" type="ORF">DEA8626_02991</name>
</gene>
<dbReference type="Proteomes" id="UP000244924">
    <property type="component" value="Unassembled WGS sequence"/>
</dbReference>
<evidence type="ECO:0000313" key="3">
    <source>
        <dbReference type="Proteomes" id="UP000244924"/>
    </source>
</evidence>
<dbReference type="EMBL" id="OMOQ01000002">
    <property type="protein sequence ID" value="SPH23914.1"/>
    <property type="molecule type" value="Genomic_DNA"/>
</dbReference>
<reference evidence="2 3" key="1">
    <citation type="submission" date="2018-03" db="EMBL/GenBank/DDBJ databases">
        <authorList>
            <person name="Keele B.F."/>
        </authorList>
    </citation>
    <scope>NUCLEOTIDE SEQUENCE [LARGE SCALE GENOMIC DNA]</scope>
    <source>
        <strain evidence="2 3">CECT 8626</strain>
    </source>
</reference>
<keyword evidence="3" id="KW-1185">Reference proteome</keyword>
<keyword evidence="1" id="KW-0812">Transmembrane</keyword>
<dbReference type="AlphaFoldDB" id="A0A2R8BKR8"/>
<proteinExistence type="predicted"/>
<keyword evidence="1" id="KW-1133">Transmembrane helix</keyword>
<protein>
    <submittedName>
        <fullName evidence="2">Uncharacterized protein</fullName>
    </submittedName>
</protein>
<keyword evidence="1" id="KW-0472">Membrane</keyword>
<sequence>MKRLTSSWMNRSWADEMPPTATSYIDMTTSLALFLLVTMMVLFVRFPETILAALEQSDPEAAAEGDPDRPALWVEIRETGFRLWAGPGAEGQTPDEIAGADLPSALSAYAETTGPIAICVAPGVEHAKMRPLHSANTAVLGTRLLIEDITCGDSLQ</sequence>
<evidence type="ECO:0000313" key="2">
    <source>
        <dbReference type="EMBL" id="SPH23914.1"/>
    </source>
</evidence>
<accession>A0A2R8BKR8</accession>
<feature type="transmembrane region" description="Helical" evidence="1">
    <location>
        <begin position="21"/>
        <end position="44"/>
    </location>
</feature>
<organism evidence="2 3">
    <name type="scientific">Albidovulum aquaemixtae</name>
    <dbReference type="NCBI Taxonomy" id="1542388"/>
    <lineage>
        <taxon>Bacteria</taxon>
        <taxon>Pseudomonadati</taxon>
        <taxon>Pseudomonadota</taxon>
        <taxon>Alphaproteobacteria</taxon>
        <taxon>Rhodobacterales</taxon>
        <taxon>Paracoccaceae</taxon>
        <taxon>Albidovulum</taxon>
    </lineage>
</organism>
<name>A0A2R8BKR8_9RHOB</name>
<evidence type="ECO:0000256" key="1">
    <source>
        <dbReference type="SAM" id="Phobius"/>
    </source>
</evidence>